<evidence type="ECO:0000313" key="1">
    <source>
        <dbReference type="EMBL" id="PIU03766.1"/>
    </source>
</evidence>
<protein>
    <recommendedName>
        <fullName evidence="3">TrpR like protein, YerC/YecD</fullName>
    </recommendedName>
</protein>
<evidence type="ECO:0008006" key="3">
    <source>
        <dbReference type="Google" id="ProtNLM"/>
    </source>
</evidence>
<dbReference type="PANTHER" id="PTHR40080:SF1">
    <property type="entry name" value="TRPR-LIKE PROTEIN YERC_YECD"/>
    <property type="match status" value="1"/>
</dbReference>
<dbReference type="EMBL" id="PEYO01000006">
    <property type="protein sequence ID" value="PIU03766.1"/>
    <property type="molecule type" value="Genomic_DNA"/>
</dbReference>
<organism evidence="1 2">
    <name type="scientific">Candidatus Shapirobacteria bacterium CG08_land_8_20_14_0_20_39_18</name>
    <dbReference type="NCBI Taxonomy" id="1974883"/>
    <lineage>
        <taxon>Bacteria</taxon>
        <taxon>Candidatus Shapironibacteriota</taxon>
    </lineage>
</organism>
<dbReference type="SUPFAM" id="SSF48295">
    <property type="entry name" value="TrpR-like"/>
    <property type="match status" value="1"/>
</dbReference>
<proteinExistence type="predicted"/>
<dbReference type="InterPro" id="IPR013368">
    <property type="entry name" value="YecD_YerC"/>
</dbReference>
<reference evidence="2" key="1">
    <citation type="submission" date="2017-09" db="EMBL/GenBank/DDBJ databases">
        <title>Depth-based differentiation of microbial function through sediment-hosted aquifers and enrichment of novel symbionts in the deep terrestrial subsurface.</title>
        <authorList>
            <person name="Probst A.J."/>
            <person name="Ladd B."/>
            <person name="Jarett J.K."/>
            <person name="Geller-Mcgrath D.E."/>
            <person name="Sieber C.M.K."/>
            <person name="Emerson J.B."/>
            <person name="Anantharaman K."/>
            <person name="Thomas B.C."/>
            <person name="Malmstrom R."/>
            <person name="Stieglmeier M."/>
            <person name="Klingl A."/>
            <person name="Woyke T."/>
            <person name="Ryan C.M."/>
            <person name="Banfield J.F."/>
        </authorList>
    </citation>
    <scope>NUCLEOTIDE SEQUENCE [LARGE SCALE GENOMIC DNA]</scope>
</reference>
<gene>
    <name evidence="1" type="ORF">COT44_01260</name>
</gene>
<dbReference type="AlphaFoldDB" id="A0A2M6XDN8"/>
<dbReference type="GO" id="GO:0043565">
    <property type="term" value="F:sequence-specific DNA binding"/>
    <property type="evidence" value="ECO:0007669"/>
    <property type="project" value="InterPro"/>
</dbReference>
<dbReference type="Proteomes" id="UP000228996">
    <property type="component" value="Unassembled WGS sequence"/>
</dbReference>
<dbReference type="PANTHER" id="PTHR40080">
    <property type="entry name" value="LMO1763 PROTEIN"/>
    <property type="match status" value="1"/>
</dbReference>
<dbReference type="InterPro" id="IPR038116">
    <property type="entry name" value="TrpR-like_sf"/>
</dbReference>
<dbReference type="Pfam" id="PF01371">
    <property type="entry name" value="Trp_repressor"/>
    <property type="match status" value="1"/>
</dbReference>
<dbReference type="InterPro" id="IPR000831">
    <property type="entry name" value="Trp_repress"/>
</dbReference>
<evidence type="ECO:0000313" key="2">
    <source>
        <dbReference type="Proteomes" id="UP000228996"/>
    </source>
</evidence>
<accession>A0A2M6XDN8</accession>
<dbReference type="InterPro" id="IPR010921">
    <property type="entry name" value="Trp_repressor/repl_initiator"/>
</dbReference>
<comment type="caution">
    <text evidence="1">The sequence shown here is derived from an EMBL/GenBank/DDBJ whole genome shotgun (WGS) entry which is preliminary data.</text>
</comment>
<dbReference type="GO" id="GO:0003700">
    <property type="term" value="F:DNA-binding transcription factor activity"/>
    <property type="evidence" value="ECO:0007669"/>
    <property type="project" value="InterPro"/>
</dbReference>
<dbReference type="Gene3D" id="1.10.1270.10">
    <property type="entry name" value="TrpR-like"/>
    <property type="match status" value="1"/>
</dbReference>
<name>A0A2M6XDN8_9BACT</name>
<sequence length="148" mass="17169">MTQVSKYPISDKVYQRIVEIFFKSLAQMGTGTEAKEFIRDFLSPTERVMLAKRLTVAFLLEKNYDFRTISHVLRVSLSTVARVNLARKYGTSGYKRVIEKILREEKVKDFFLEMTEGLSDVAGQGRMGSGGWRYLSQEIKKKRKEKPF</sequence>